<feature type="transmembrane region" description="Helical" evidence="6">
    <location>
        <begin position="66"/>
        <end position="85"/>
    </location>
</feature>
<gene>
    <name evidence="8" type="ORF">RRH01S_11_00060</name>
</gene>
<dbReference type="Proteomes" id="UP000026941">
    <property type="component" value="Unassembled WGS sequence"/>
</dbReference>
<feature type="transmembrane region" description="Helical" evidence="6">
    <location>
        <begin position="150"/>
        <end position="169"/>
    </location>
</feature>
<dbReference type="PANTHER" id="PTHR42920">
    <property type="entry name" value="OS03G0707200 PROTEIN-RELATED"/>
    <property type="match status" value="1"/>
</dbReference>
<evidence type="ECO:0000313" key="8">
    <source>
        <dbReference type="EMBL" id="GAJ95099.1"/>
    </source>
</evidence>
<dbReference type="GeneID" id="86852161"/>
<dbReference type="InterPro" id="IPR051258">
    <property type="entry name" value="Diverse_Substrate_Transporter"/>
</dbReference>
<evidence type="ECO:0000256" key="1">
    <source>
        <dbReference type="ARBA" id="ARBA00004651"/>
    </source>
</evidence>
<evidence type="ECO:0000313" key="9">
    <source>
        <dbReference type="Proteomes" id="UP000026941"/>
    </source>
</evidence>
<comment type="subcellular location">
    <subcellularLocation>
        <location evidence="1">Cell membrane</location>
        <topology evidence="1">Multi-pass membrane protein</topology>
    </subcellularLocation>
</comment>
<feature type="transmembrane region" description="Helical" evidence="6">
    <location>
        <begin position="34"/>
        <end position="54"/>
    </location>
</feature>
<feature type="transmembrane region" description="Helical" evidence="6">
    <location>
        <begin position="241"/>
        <end position="259"/>
    </location>
</feature>
<reference evidence="8 9" key="1">
    <citation type="submission" date="2014-05" db="EMBL/GenBank/DDBJ databases">
        <title>Whole genome shotgun sequence of Rhizobium rhizogenes NBRC 13257.</title>
        <authorList>
            <person name="Katano-Makiyama Y."/>
            <person name="Hosoyama A."/>
            <person name="Hashimoto M."/>
            <person name="Hosoyama Y."/>
            <person name="Noguchi M."/>
            <person name="Tsuchikane K."/>
            <person name="Kimura A."/>
            <person name="Ohji S."/>
            <person name="Ichikawa N."/>
            <person name="Yamazoe A."/>
            <person name="Fujita N."/>
        </authorList>
    </citation>
    <scope>NUCLEOTIDE SEQUENCE [LARGE SCALE GENOMIC DNA]</scope>
    <source>
        <strain evidence="8 9">NBRC 13257</strain>
    </source>
</reference>
<feature type="transmembrane region" description="Helical" evidence="6">
    <location>
        <begin position="91"/>
        <end position="112"/>
    </location>
</feature>
<dbReference type="GO" id="GO:0005886">
    <property type="term" value="C:plasma membrane"/>
    <property type="evidence" value="ECO:0007669"/>
    <property type="project" value="UniProtKB-SubCell"/>
</dbReference>
<evidence type="ECO:0000256" key="6">
    <source>
        <dbReference type="SAM" id="Phobius"/>
    </source>
</evidence>
<dbReference type="InterPro" id="IPR037185">
    <property type="entry name" value="EmrE-like"/>
</dbReference>
<dbReference type="PANTHER" id="PTHR42920:SF11">
    <property type="entry name" value="INNER MEMBRANE PROTEIN YTFF"/>
    <property type="match status" value="1"/>
</dbReference>
<organism evidence="8 9">
    <name type="scientific">Rhizobium rhizogenes NBRC 13257</name>
    <dbReference type="NCBI Taxonomy" id="1220581"/>
    <lineage>
        <taxon>Bacteria</taxon>
        <taxon>Pseudomonadati</taxon>
        <taxon>Pseudomonadota</taxon>
        <taxon>Alphaproteobacteria</taxon>
        <taxon>Hyphomicrobiales</taxon>
        <taxon>Rhizobiaceae</taxon>
        <taxon>Rhizobium/Agrobacterium group</taxon>
        <taxon>Rhizobium</taxon>
    </lineage>
</organism>
<feature type="transmembrane region" description="Helical" evidence="6">
    <location>
        <begin position="212"/>
        <end position="229"/>
    </location>
</feature>
<feature type="transmembrane region" description="Helical" evidence="6">
    <location>
        <begin position="119"/>
        <end position="138"/>
    </location>
</feature>
<feature type="domain" description="EamA" evidence="7">
    <location>
        <begin position="3"/>
        <end position="134"/>
    </location>
</feature>
<keyword evidence="5 6" id="KW-0472">Membrane</keyword>
<feature type="transmembrane region" description="Helical" evidence="6">
    <location>
        <begin position="265"/>
        <end position="284"/>
    </location>
</feature>
<feature type="transmembrane region" description="Helical" evidence="6">
    <location>
        <begin position="181"/>
        <end position="200"/>
    </location>
</feature>
<dbReference type="AlphaFoldDB" id="A0AA87QDR4"/>
<dbReference type="RefSeq" id="WP_015917708.1">
    <property type="nucleotide sequence ID" value="NZ_BAYX01000011.1"/>
</dbReference>
<comment type="caution">
    <text evidence="8">The sequence shown here is derived from an EMBL/GenBank/DDBJ whole genome shotgun (WGS) entry which is preliminary data.</text>
</comment>
<sequence>MSYILLLITALIWGGNAIVTKASAGVISPAEIAFYRWVLAILILTPFVARQVWMNRAVLATHGWRLLILGLLGGAALPYLSYIAARYTSAMHLGIIQSLMPLLSLVLAIILLGHRMTYGALAGGIVSLLGVAVVASHGQLATLFTQGPNIGDAIMLAATVCYALYTVLLKRWPNGLPLLQSLYLQACAAAISLLPIYLLSPRLGISTASLPLIAYAGAAASVAAPLLWMRGIDHIGPARASLFFNFVPVVTAILAIPLLSEQLTASLVLGGALTMSGVILAELWRRPLAGENPEAGRHRLQGSTEGNLRSGE</sequence>
<keyword evidence="4 6" id="KW-1133">Transmembrane helix</keyword>
<evidence type="ECO:0000256" key="5">
    <source>
        <dbReference type="ARBA" id="ARBA00023136"/>
    </source>
</evidence>
<dbReference type="InterPro" id="IPR000620">
    <property type="entry name" value="EamA_dom"/>
</dbReference>
<evidence type="ECO:0000259" key="7">
    <source>
        <dbReference type="Pfam" id="PF00892"/>
    </source>
</evidence>
<dbReference type="EMBL" id="BAYX01000011">
    <property type="protein sequence ID" value="GAJ95099.1"/>
    <property type="molecule type" value="Genomic_DNA"/>
</dbReference>
<protein>
    <recommendedName>
        <fullName evidence="7">EamA domain-containing protein</fullName>
    </recommendedName>
</protein>
<dbReference type="Pfam" id="PF00892">
    <property type="entry name" value="EamA"/>
    <property type="match status" value="2"/>
</dbReference>
<accession>A0AA87QDR4</accession>
<evidence type="ECO:0000256" key="3">
    <source>
        <dbReference type="ARBA" id="ARBA00022692"/>
    </source>
</evidence>
<feature type="domain" description="EamA" evidence="7">
    <location>
        <begin position="150"/>
        <end position="280"/>
    </location>
</feature>
<keyword evidence="2" id="KW-1003">Cell membrane</keyword>
<keyword evidence="3 6" id="KW-0812">Transmembrane</keyword>
<evidence type="ECO:0000256" key="2">
    <source>
        <dbReference type="ARBA" id="ARBA00022475"/>
    </source>
</evidence>
<name>A0AA87QDR4_RHIRH</name>
<proteinExistence type="predicted"/>
<dbReference type="SUPFAM" id="SSF103481">
    <property type="entry name" value="Multidrug resistance efflux transporter EmrE"/>
    <property type="match status" value="2"/>
</dbReference>
<evidence type="ECO:0000256" key="4">
    <source>
        <dbReference type="ARBA" id="ARBA00022989"/>
    </source>
</evidence>